<feature type="signal peptide" evidence="1">
    <location>
        <begin position="1"/>
        <end position="18"/>
    </location>
</feature>
<keyword evidence="3" id="KW-1185">Reference proteome</keyword>
<gene>
    <name evidence="2" type="ORF">O181_052059</name>
</gene>
<keyword evidence="1" id="KW-0732">Signal</keyword>
<accession>A0A9Q3DZX8</accession>
<feature type="chain" id="PRO_5040238797" evidence="1">
    <location>
        <begin position="19"/>
        <end position="147"/>
    </location>
</feature>
<dbReference type="Proteomes" id="UP000765509">
    <property type="component" value="Unassembled WGS sequence"/>
</dbReference>
<protein>
    <submittedName>
        <fullName evidence="2">Uncharacterized protein</fullName>
    </submittedName>
</protein>
<name>A0A9Q3DZX8_9BASI</name>
<organism evidence="2 3">
    <name type="scientific">Austropuccinia psidii MF-1</name>
    <dbReference type="NCBI Taxonomy" id="1389203"/>
    <lineage>
        <taxon>Eukaryota</taxon>
        <taxon>Fungi</taxon>
        <taxon>Dikarya</taxon>
        <taxon>Basidiomycota</taxon>
        <taxon>Pucciniomycotina</taxon>
        <taxon>Pucciniomycetes</taxon>
        <taxon>Pucciniales</taxon>
        <taxon>Sphaerophragmiaceae</taxon>
        <taxon>Austropuccinia</taxon>
    </lineage>
</organism>
<comment type="caution">
    <text evidence="2">The sequence shown here is derived from an EMBL/GenBank/DDBJ whole genome shotgun (WGS) entry which is preliminary data.</text>
</comment>
<sequence length="147" mass="16423">MLSALIPLAFASFVGIRAGNQVANFCNRCPLPLTHQFAGHRWRLKCTRCGVFLQQTQHDIILPPDATKPGGENAICMSGQCDKSLGWFEHDVFRHEYRWVCPTHGEYVPLPASSWTDAVPQSKLTEAASLYPFHDNISTKPPDQAPF</sequence>
<evidence type="ECO:0000313" key="3">
    <source>
        <dbReference type="Proteomes" id="UP000765509"/>
    </source>
</evidence>
<evidence type="ECO:0000256" key="1">
    <source>
        <dbReference type="SAM" id="SignalP"/>
    </source>
</evidence>
<dbReference type="EMBL" id="AVOT02022744">
    <property type="protein sequence ID" value="MBW0512344.1"/>
    <property type="molecule type" value="Genomic_DNA"/>
</dbReference>
<evidence type="ECO:0000313" key="2">
    <source>
        <dbReference type="EMBL" id="MBW0512344.1"/>
    </source>
</evidence>
<reference evidence="2" key="1">
    <citation type="submission" date="2021-03" db="EMBL/GenBank/DDBJ databases">
        <title>Draft genome sequence of rust myrtle Austropuccinia psidii MF-1, a brazilian biotype.</title>
        <authorList>
            <person name="Quecine M.C."/>
            <person name="Pachon D.M.R."/>
            <person name="Bonatelli M.L."/>
            <person name="Correr F.H."/>
            <person name="Franceschini L.M."/>
            <person name="Leite T.F."/>
            <person name="Margarido G.R.A."/>
            <person name="Almeida C.A."/>
            <person name="Ferrarezi J.A."/>
            <person name="Labate C.A."/>
        </authorList>
    </citation>
    <scope>NUCLEOTIDE SEQUENCE</scope>
    <source>
        <strain evidence="2">MF-1</strain>
    </source>
</reference>
<proteinExistence type="predicted"/>
<dbReference type="AlphaFoldDB" id="A0A9Q3DZX8"/>